<dbReference type="EMBL" id="LKAM01000001">
    <property type="protein sequence ID" value="KUM50420.1"/>
    <property type="molecule type" value="Genomic_DNA"/>
</dbReference>
<keyword evidence="2" id="KW-0496">Mitochondrion</keyword>
<geneLocation type="mitochondrion" evidence="2"/>
<reference evidence="2" key="1">
    <citation type="journal article" date="2015" name="Genome Biol. Evol.">
        <title>Organellar Genomes of White Spruce (Picea glauca): Assembly and Annotation.</title>
        <authorList>
            <person name="Jackman S.D."/>
            <person name="Warren R.L."/>
            <person name="Gibb E.A."/>
            <person name="Vandervalk B.P."/>
            <person name="Mohamadi H."/>
            <person name="Chu J."/>
            <person name="Raymond A."/>
            <person name="Pleasance S."/>
            <person name="Coope R."/>
            <person name="Wildung M.R."/>
            <person name="Ritland C.E."/>
            <person name="Bousquet J."/>
            <person name="Jones S.J."/>
            <person name="Bohlmann J."/>
            <person name="Birol I."/>
        </authorList>
    </citation>
    <scope>NUCLEOTIDE SEQUENCE [LARGE SCALE GENOMIC DNA]</scope>
    <source>
        <tissue evidence="2">Flushing bud</tissue>
    </source>
</reference>
<accession>A0A117NIU5</accession>
<dbReference type="AlphaFoldDB" id="A0A117NIU5"/>
<evidence type="ECO:0000313" key="2">
    <source>
        <dbReference type="EMBL" id="KUM50420.1"/>
    </source>
</evidence>
<protein>
    <submittedName>
        <fullName evidence="2">Uncharacterized protein</fullName>
    </submittedName>
</protein>
<sequence length="57" mass="6643">MFRDSVSMDFHKVGTLFKNRDIRRGERRKTLRGNIEQPSPISGTTRPLSYFSHSLSM</sequence>
<proteinExistence type="predicted"/>
<evidence type="ECO:0000256" key="1">
    <source>
        <dbReference type="SAM" id="MobiDB-lite"/>
    </source>
</evidence>
<feature type="region of interest" description="Disordered" evidence="1">
    <location>
        <begin position="24"/>
        <end position="57"/>
    </location>
</feature>
<gene>
    <name evidence="2" type="ORF">ABT39_MTgene263</name>
</gene>
<name>A0A117NIU5_PICGL</name>
<feature type="compositionally biased region" description="Polar residues" evidence="1">
    <location>
        <begin position="36"/>
        <end position="57"/>
    </location>
</feature>
<organism evidence="2">
    <name type="scientific">Picea glauca</name>
    <name type="common">White spruce</name>
    <name type="synonym">Pinus glauca</name>
    <dbReference type="NCBI Taxonomy" id="3330"/>
    <lineage>
        <taxon>Eukaryota</taxon>
        <taxon>Viridiplantae</taxon>
        <taxon>Streptophyta</taxon>
        <taxon>Embryophyta</taxon>
        <taxon>Tracheophyta</taxon>
        <taxon>Spermatophyta</taxon>
        <taxon>Pinopsida</taxon>
        <taxon>Pinidae</taxon>
        <taxon>Conifers I</taxon>
        <taxon>Pinales</taxon>
        <taxon>Pinaceae</taxon>
        <taxon>Picea</taxon>
    </lineage>
</organism>
<comment type="caution">
    <text evidence="2">The sequence shown here is derived from an EMBL/GenBank/DDBJ whole genome shotgun (WGS) entry which is preliminary data.</text>
</comment>